<dbReference type="Proteomes" id="UP000827549">
    <property type="component" value="Chromosome 7"/>
</dbReference>
<protein>
    <submittedName>
        <fullName evidence="3">Uncharacterized protein</fullName>
    </submittedName>
</protein>
<keyword evidence="2" id="KW-1133">Transmembrane helix</keyword>
<evidence type="ECO:0000256" key="2">
    <source>
        <dbReference type="SAM" id="Phobius"/>
    </source>
</evidence>
<reference evidence="3" key="1">
    <citation type="submission" date="2023-10" db="EMBL/GenBank/DDBJ databases">
        <authorList>
            <person name="Noh H."/>
        </authorList>
    </citation>
    <scope>NUCLEOTIDE SEQUENCE</scope>
    <source>
        <strain evidence="3">DUCC4014</strain>
    </source>
</reference>
<feature type="transmembrane region" description="Helical" evidence="2">
    <location>
        <begin position="13"/>
        <end position="32"/>
    </location>
</feature>
<accession>A0AAF0YFH0</accession>
<keyword evidence="2" id="KW-0472">Membrane</keyword>
<dbReference type="RefSeq" id="XP_062631906.1">
    <property type="nucleotide sequence ID" value="XM_062775922.1"/>
</dbReference>
<name>A0AAF0YFH0_9TREE</name>
<feature type="region of interest" description="Disordered" evidence="1">
    <location>
        <begin position="51"/>
        <end position="70"/>
    </location>
</feature>
<dbReference type="EMBL" id="CP086720">
    <property type="protein sequence ID" value="WOO85880.1"/>
    <property type="molecule type" value="Genomic_DNA"/>
</dbReference>
<sequence>MTVNVKARKTPSFVGWGWGALIVLTGVGYYYAKGENEKRWKGARARGLRAIENPEDAAATTTSTTTSSKA</sequence>
<organism evidence="3 4">
    <name type="scientific">Vanrija pseudolonga</name>
    <dbReference type="NCBI Taxonomy" id="143232"/>
    <lineage>
        <taxon>Eukaryota</taxon>
        <taxon>Fungi</taxon>
        <taxon>Dikarya</taxon>
        <taxon>Basidiomycota</taxon>
        <taxon>Agaricomycotina</taxon>
        <taxon>Tremellomycetes</taxon>
        <taxon>Trichosporonales</taxon>
        <taxon>Trichosporonaceae</taxon>
        <taxon>Vanrija</taxon>
    </lineage>
</organism>
<proteinExistence type="predicted"/>
<keyword evidence="2" id="KW-0812">Transmembrane</keyword>
<dbReference type="AlphaFoldDB" id="A0AAF0YFH0"/>
<keyword evidence="4" id="KW-1185">Reference proteome</keyword>
<feature type="compositionally biased region" description="Low complexity" evidence="1">
    <location>
        <begin position="57"/>
        <end position="70"/>
    </location>
</feature>
<evidence type="ECO:0000256" key="1">
    <source>
        <dbReference type="SAM" id="MobiDB-lite"/>
    </source>
</evidence>
<dbReference type="GeneID" id="87812529"/>
<evidence type="ECO:0000313" key="4">
    <source>
        <dbReference type="Proteomes" id="UP000827549"/>
    </source>
</evidence>
<gene>
    <name evidence="3" type="ORF">LOC62_07G009366</name>
</gene>
<evidence type="ECO:0000313" key="3">
    <source>
        <dbReference type="EMBL" id="WOO85880.1"/>
    </source>
</evidence>